<dbReference type="OrthoDB" id="3514174at2"/>
<evidence type="ECO:0000256" key="1">
    <source>
        <dbReference type="ARBA" id="ARBA00022833"/>
    </source>
</evidence>
<dbReference type="InterPro" id="IPR003737">
    <property type="entry name" value="GlcNAc_PI_deacetylase-related"/>
</dbReference>
<sequence length="243" mass="26070">MTTSDDIPPLPEDWQRALAVVAHPDDLEFGASAAITRWVGQGRQVAELLVTRGEAGIDTIAPQECGPLRTAEQLAAARVVGVEEVAFLDFPDGSLQYGLDLRRELARAIRRHRPEVLISLNFRETFPGSAAFNHADHRALGPALLDAVRDAANRWMFPDLSDEGLRPWSGVRFAAFSGSPRATHHVPLSEGELAAGIASLAAHRAYLSALGGFDHEAFLTAEARSAGESCGTGLATLFEVIPT</sequence>
<dbReference type="Gene3D" id="3.40.50.10320">
    <property type="entry name" value="LmbE-like"/>
    <property type="match status" value="1"/>
</dbReference>
<dbReference type="STRING" id="1122192.SAMN02745673_03231"/>
<protein>
    <submittedName>
        <fullName evidence="2">N-acetylglucosaminyl deacetylase, LmbE family</fullName>
    </submittedName>
</protein>
<proteinExistence type="predicted"/>
<evidence type="ECO:0000313" key="2">
    <source>
        <dbReference type="EMBL" id="SKA23572.1"/>
    </source>
</evidence>
<keyword evidence="1" id="KW-0862">Zinc</keyword>
<accession>A0A1T4S5Y2</accession>
<dbReference type="RefSeq" id="WP_078762504.1">
    <property type="nucleotide sequence ID" value="NZ_FUWS01000008.1"/>
</dbReference>
<keyword evidence="3" id="KW-1185">Reference proteome</keyword>
<dbReference type="EMBL" id="FUWS01000008">
    <property type="protein sequence ID" value="SKA23572.1"/>
    <property type="molecule type" value="Genomic_DNA"/>
</dbReference>
<evidence type="ECO:0000313" key="3">
    <source>
        <dbReference type="Proteomes" id="UP000190637"/>
    </source>
</evidence>
<name>A0A1T4S5Y2_9ACTN</name>
<reference evidence="2 3" key="1">
    <citation type="submission" date="2017-02" db="EMBL/GenBank/DDBJ databases">
        <authorList>
            <person name="Peterson S.W."/>
        </authorList>
    </citation>
    <scope>NUCLEOTIDE SEQUENCE [LARGE SCALE GENOMIC DNA]</scope>
    <source>
        <strain evidence="2 3">DSM 45154</strain>
    </source>
</reference>
<dbReference type="GO" id="GO:0016811">
    <property type="term" value="F:hydrolase activity, acting on carbon-nitrogen (but not peptide) bonds, in linear amides"/>
    <property type="evidence" value="ECO:0007669"/>
    <property type="project" value="TreeGrafter"/>
</dbReference>
<dbReference type="Proteomes" id="UP000190637">
    <property type="component" value="Unassembled WGS sequence"/>
</dbReference>
<dbReference type="Pfam" id="PF02585">
    <property type="entry name" value="PIG-L"/>
    <property type="match status" value="1"/>
</dbReference>
<dbReference type="PANTHER" id="PTHR12993:SF28">
    <property type="entry name" value="LMBE FAMILY PROTEIN"/>
    <property type="match status" value="1"/>
</dbReference>
<dbReference type="AlphaFoldDB" id="A0A1T4S5Y2"/>
<organism evidence="2 3">
    <name type="scientific">Marinactinospora thermotolerans DSM 45154</name>
    <dbReference type="NCBI Taxonomy" id="1122192"/>
    <lineage>
        <taxon>Bacteria</taxon>
        <taxon>Bacillati</taxon>
        <taxon>Actinomycetota</taxon>
        <taxon>Actinomycetes</taxon>
        <taxon>Streptosporangiales</taxon>
        <taxon>Nocardiopsidaceae</taxon>
        <taxon>Marinactinospora</taxon>
    </lineage>
</organism>
<gene>
    <name evidence="2" type="ORF">SAMN02745673_03231</name>
</gene>
<dbReference type="InterPro" id="IPR024078">
    <property type="entry name" value="LmbE-like_dom_sf"/>
</dbReference>
<dbReference type="PANTHER" id="PTHR12993">
    <property type="entry name" value="N-ACETYLGLUCOSAMINYL-PHOSPHATIDYLINOSITOL DE-N-ACETYLASE-RELATED"/>
    <property type="match status" value="1"/>
</dbReference>
<dbReference type="SUPFAM" id="SSF102588">
    <property type="entry name" value="LmbE-like"/>
    <property type="match status" value="1"/>
</dbReference>
<dbReference type="GO" id="GO:0016137">
    <property type="term" value="P:glycoside metabolic process"/>
    <property type="evidence" value="ECO:0007669"/>
    <property type="project" value="UniProtKB-ARBA"/>
</dbReference>